<keyword evidence="6" id="KW-0862">Zinc</keyword>
<evidence type="ECO:0000256" key="3">
    <source>
        <dbReference type="ARBA" id="ARBA00012756"/>
    </source>
</evidence>
<evidence type="ECO:0000313" key="11">
    <source>
        <dbReference type="Proteomes" id="UP000314011"/>
    </source>
</evidence>
<dbReference type="InterPro" id="IPR017853">
    <property type="entry name" value="GH"/>
</dbReference>
<proteinExistence type="inferred from homology"/>
<dbReference type="GO" id="GO:0005975">
    <property type="term" value="P:carbohydrate metabolic process"/>
    <property type="evidence" value="ECO:0007669"/>
    <property type="project" value="InterPro"/>
</dbReference>
<dbReference type="Gene3D" id="3.20.20.80">
    <property type="entry name" value="Glycosidases"/>
    <property type="match status" value="1"/>
</dbReference>
<protein>
    <recommendedName>
        <fullName evidence="3">beta-galactosidase</fullName>
        <ecNumber evidence="3">3.2.1.23</ecNumber>
    </recommendedName>
</protein>
<dbReference type="Proteomes" id="UP000314011">
    <property type="component" value="Unassembled WGS sequence"/>
</dbReference>
<dbReference type="Pfam" id="PF02449">
    <property type="entry name" value="Glyco_hydro_42"/>
    <property type="match status" value="1"/>
</dbReference>
<dbReference type="GO" id="GO:0009341">
    <property type="term" value="C:beta-galactosidase complex"/>
    <property type="evidence" value="ECO:0007669"/>
    <property type="project" value="InterPro"/>
</dbReference>
<comment type="caution">
    <text evidence="10">The sequence shown here is derived from an EMBL/GenBank/DDBJ whole genome shotgun (WGS) entry which is preliminary data.</text>
</comment>
<dbReference type="AlphaFoldDB" id="A0A5C5G8B8"/>
<dbReference type="SUPFAM" id="SSF51445">
    <property type="entry name" value="(Trans)glycosidases"/>
    <property type="match status" value="1"/>
</dbReference>
<comment type="catalytic activity">
    <reaction evidence="1">
        <text>Hydrolysis of terminal non-reducing beta-D-galactose residues in beta-D-galactosides.</text>
        <dbReference type="EC" id="3.2.1.23"/>
    </reaction>
</comment>
<dbReference type="Gene3D" id="3.40.50.880">
    <property type="match status" value="1"/>
</dbReference>
<comment type="similarity">
    <text evidence="2">Belongs to the glycosyl hydrolase 42 family.</text>
</comment>
<evidence type="ECO:0000256" key="4">
    <source>
        <dbReference type="ARBA" id="ARBA00022723"/>
    </source>
</evidence>
<evidence type="ECO:0000259" key="9">
    <source>
        <dbReference type="Pfam" id="PF08532"/>
    </source>
</evidence>
<dbReference type="InterPro" id="IPR003476">
    <property type="entry name" value="Glyco_hydro_42"/>
</dbReference>
<dbReference type="GO" id="GO:0046872">
    <property type="term" value="F:metal ion binding"/>
    <property type="evidence" value="ECO:0007669"/>
    <property type="project" value="UniProtKB-KW"/>
</dbReference>
<sequence length="698" mass="76822">MASTQPQVPFGAVYFRKSNPPPEDWERDYGIASEDGLNTFRHWFMWSVIERRPGQFHWDECDRQLDLAAENGMQTVIAEFTMAAPEWLQRELSHAVQKKADGTTMASCHSPSVAVGGFGQGLGGAGALTLNDPEVHKRVMEFLTRMAERYRGHPGLLGYDVNNEVNYQPDFDHSDPTKAAFRLWLKEKYGDLETLGEAWRRYSYAEWDDIVPPRFVQPYPECLDWMAFRQDNFYGHVADKIATIKAVDPDAAIISHGIAGAMTAMAGHGCNDWRAAEQVDIYGYTWIAARKGNQPWRNFYGGDLIRGAARGKPYWHAERQGGPLWMQSQVLGRDRDDARVAEAEDVRLWSLASFAAGARGMMNLRYRPLLDGPLFGAFGSYALDGSRTDRSEAASAVAKWLNDPAQKDAIEAKPVRGEVGLLVVPETQAFDTVLSAEGGFQTYSHAMWGAYRGFFEQNVQADWVHVDDIDAYPVLYAPYPIMWPEAIAAKLKAWVEAGGVLISEACPGYFGDMGHVGMHQPNFGFDEVFGATEAHVEFMPDIADRDRILWNGTDLPCGGFRQVYAPASGKGLAEFDIGGTAMVENGFGKGRTLLVGSHVSVGHFREREAGGEGAPAWWNGCLEWAGVPPRVATGNGHLIARLHEGPGGRFLWVVNPSREAQSGQLSVDGQAVTGRALMGEASGPDVTVPGRDAIVLAL</sequence>
<evidence type="ECO:0000256" key="1">
    <source>
        <dbReference type="ARBA" id="ARBA00001412"/>
    </source>
</evidence>
<evidence type="ECO:0000256" key="6">
    <source>
        <dbReference type="ARBA" id="ARBA00022833"/>
    </source>
</evidence>
<evidence type="ECO:0000256" key="7">
    <source>
        <dbReference type="ARBA" id="ARBA00023295"/>
    </source>
</evidence>
<dbReference type="OrthoDB" id="9800974at2"/>
<accession>A0A5C5G8B8</accession>
<dbReference type="CDD" id="cd03143">
    <property type="entry name" value="A4_beta-galactosidase_middle_domain"/>
    <property type="match status" value="1"/>
</dbReference>
<evidence type="ECO:0000256" key="5">
    <source>
        <dbReference type="ARBA" id="ARBA00022801"/>
    </source>
</evidence>
<feature type="domain" description="Beta-galactosidase trimerisation" evidence="9">
    <location>
        <begin position="447"/>
        <end position="598"/>
    </location>
</feature>
<keyword evidence="4" id="KW-0479">Metal-binding</keyword>
<reference evidence="10 11" key="1">
    <citation type="submission" date="2019-06" db="EMBL/GenBank/DDBJ databases">
        <title>Genome of new Rhodobacteraceae sp. SM1903.</title>
        <authorList>
            <person name="Ren X."/>
        </authorList>
    </citation>
    <scope>NUCLEOTIDE SEQUENCE [LARGE SCALE GENOMIC DNA]</scope>
    <source>
        <strain evidence="10 11">SM1903</strain>
    </source>
</reference>
<dbReference type="PANTHER" id="PTHR36447:SF2">
    <property type="entry name" value="BETA-GALACTOSIDASE YESZ"/>
    <property type="match status" value="1"/>
</dbReference>
<gene>
    <name evidence="10" type="ORF">FHY64_18200</name>
</gene>
<dbReference type="RefSeq" id="WP_140197291.1">
    <property type="nucleotide sequence ID" value="NZ_CP065915.1"/>
</dbReference>
<dbReference type="InterPro" id="IPR013738">
    <property type="entry name" value="Beta_galactosidase_Trimer"/>
</dbReference>
<dbReference type="SUPFAM" id="SSF52317">
    <property type="entry name" value="Class I glutamine amidotransferase-like"/>
    <property type="match status" value="1"/>
</dbReference>
<dbReference type="InterPro" id="IPR013529">
    <property type="entry name" value="Glyco_hydro_42_N"/>
</dbReference>
<keyword evidence="5" id="KW-0378">Hydrolase</keyword>
<dbReference type="Pfam" id="PF08532">
    <property type="entry name" value="Glyco_hydro_42M"/>
    <property type="match status" value="1"/>
</dbReference>
<dbReference type="EC" id="3.2.1.23" evidence="3"/>
<evidence type="ECO:0000313" key="10">
    <source>
        <dbReference type="EMBL" id="TNY31023.1"/>
    </source>
</evidence>
<evidence type="ECO:0000256" key="2">
    <source>
        <dbReference type="ARBA" id="ARBA00005940"/>
    </source>
</evidence>
<dbReference type="EMBL" id="VFFF01000003">
    <property type="protein sequence ID" value="TNY31023.1"/>
    <property type="molecule type" value="Genomic_DNA"/>
</dbReference>
<evidence type="ECO:0000259" key="8">
    <source>
        <dbReference type="Pfam" id="PF02449"/>
    </source>
</evidence>
<dbReference type="PANTHER" id="PTHR36447">
    <property type="entry name" value="BETA-GALACTOSIDASE GANA"/>
    <property type="match status" value="1"/>
</dbReference>
<keyword evidence="11" id="KW-1185">Reference proteome</keyword>
<name>A0A5C5G8B8_9RHOB</name>
<organism evidence="10 11">
    <name type="scientific">Pelagovum pacificum</name>
    <dbReference type="NCBI Taxonomy" id="2588711"/>
    <lineage>
        <taxon>Bacteria</taxon>
        <taxon>Pseudomonadati</taxon>
        <taxon>Pseudomonadota</taxon>
        <taxon>Alphaproteobacteria</taxon>
        <taxon>Rhodobacterales</taxon>
        <taxon>Paracoccaceae</taxon>
        <taxon>Pelagovum</taxon>
    </lineage>
</organism>
<dbReference type="InterPro" id="IPR029062">
    <property type="entry name" value="Class_I_gatase-like"/>
</dbReference>
<feature type="domain" description="Glycoside hydrolase family 42 N-terminal" evidence="8">
    <location>
        <begin position="21"/>
        <end position="367"/>
    </location>
</feature>
<dbReference type="GO" id="GO:0004565">
    <property type="term" value="F:beta-galactosidase activity"/>
    <property type="evidence" value="ECO:0007669"/>
    <property type="project" value="UniProtKB-EC"/>
</dbReference>
<keyword evidence="7" id="KW-0326">Glycosidase</keyword>